<comment type="subcellular location">
    <subcellularLocation>
        <location evidence="1">Mitochondrion inner membrane</location>
        <topology evidence="1">Multi-pass membrane protein</topology>
    </subcellularLocation>
</comment>
<evidence type="ECO:0000256" key="9">
    <source>
        <dbReference type="ARBA" id="ARBA00022989"/>
    </source>
</evidence>
<dbReference type="GO" id="GO:0051560">
    <property type="term" value="P:mitochondrial calcium ion homeostasis"/>
    <property type="evidence" value="ECO:0007669"/>
    <property type="project" value="InterPro"/>
</dbReference>
<feature type="domain" description="Calcium uniporter protein C-terminal" evidence="16">
    <location>
        <begin position="8"/>
        <end position="139"/>
    </location>
</feature>
<dbReference type="GO" id="GO:1990246">
    <property type="term" value="C:uniplex complex"/>
    <property type="evidence" value="ECO:0007669"/>
    <property type="project" value="TreeGrafter"/>
</dbReference>
<keyword evidence="11" id="KW-0496">Mitochondrion</keyword>
<comment type="catalytic activity">
    <reaction evidence="14">
        <text>Ca(2+)(in) = Ca(2+)(out)</text>
        <dbReference type="Rhea" id="RHEA:29671"/>
        <dbReference type="ChEBI" id="CHEBI:29108"/>
    </reaction>
</comment>
<evidence type="ECO:0000256" key="1">
    <source>
        <dbReference type="ARBA" id="ARBA00004448"/>
    </source>
</evidence>
<evidence type="ECO:0000256" key="14">
    <source>
        <dbReference type="ARBA" id="ARBA00036634"/>
    </source>
</evidence>
<gene>
    <name evidence="17" type="ORF">TCIL3000_10_160</name>
</gene>
<dbReference type="EMBL" id="HE575323">
    <property type="protein sequence ID" value="CCC93257.1"/>
    <property type="molecule type" value="Genomic_DNA"/>
</dbReference>
<keyword evidence="12 15" id="KW-0472">Membrane</keyword>
<evidence type="ECO:0000256" key="8">
    <source>
        <dbReference type="ARBA" id="ARBA00022837"/>
    </source>
</evidence>
<dbReference type="PANTHER" id="PTHR13462">
    <property type="entry name" value="CALCIUM UNIPORTER PROTEIN, MITOCHONDRIAL"/>
    <property type="match status" value="1"/>
</dbReference>
<evidence type="ECO:0000256" key="7">
    <source>
        <dbReference type="ARBA" id="ARBA00022792"/>
    </source>
</evidence>
<keyword evidence="6 15" id="KW-0812">Transmembrane</keyword>
<dbReference type="PANTHER" id="PTHR13462:SF10">
    <property type="entry name" value="CALCIUM UNIPORTER PROTEIN, MITOCHONDRIAL"/>
    <property type="match status" value="1"/>
</dbReference>
<evidence type="ECO:0000256" key="2">
    <source>
        <dbReference type="ARBA" id="ARBA00005653"/>
    </source>
</evidence>
<dbReference type="GO" id="GO:0005262">
    <property type="term" value="F:calcium channel activity"/>
    <property type="evidence" value="ECO:0007669"/>
    <property type="project" value="UniProtKB-KW"/>
</dbReference>
<evidence type="ECO:0000256" key="6">
    <source>
        <dbReference type="ARBA" id="ARBA00022692"/>
    </source>
</evidence>
<dbReference type="VEuPathDB" id="TriTrypDB:TcIL3000_10_160"/>
<evidence type="ECO:0000313" key="17">
    <source>
        <dbReference type="EMBL" id="CCC93257.1"/>
    </source>
</evidence>
<organism evidence="17">
    <name type="scientific">Trypanosoma congolense (strain IL3000)</name>
    <dbReference type="NCBI Taxonomy" id="1068625"/>
    <lineage>
        <taxon>Eukaryota</taxon>
        <taxon>Discoba</taxon>
        <taxon>Euglenozoa</taxon>
        <taxon>Kinetoplastea</taxon>
        <taxon>Metakinetoplastina</taxon>
        <taxon>Trypanosomatida</taxon>
        <taxon>Trypanosomatidae</taxon>
        <taxon>Trypanosoma</taxon>
        <taxon>Nannomonas</taxon>
    </lineage>
</organism>
<dbReference type="AlphaFoldDB" id="G0UV43"/>
<comment type="similarity">
    <text evidence="2">Belongs to the MCU (TC 1.A.77) family.</text>
</comment>
<keyword evidence="9 15" id="KW-1133">Transmembrane helix</keyword>
<evidence type="ECO:0000256" key="15">
    <source>
        <dbReference type="SAM" id="Phobius"/>
    </source>
</evidence>
<feature type="transmembrane region" description="Helical" evidence="15">
    <location>
        <begin position="106"/>
        <end position="123"/>
    </location>
</feature>
<keyword evidence="13" id="KW-0407">Ion channel</keyword>
<sequence>MQLLQSLHNARQVMVVRDLVYVNPADVVNAVHVRLNLPYITNHVSALSEDSATPCDGLQVSAVAPREQDARRRLFWATASLLSSIQMTVLAYLTFVVYGWDVMEPICYFITTTTTLCSYAFGLRYKRSYSHEAVDSQIAASVAVEEGGKLKEDASGLLDGCGCSAIHDVNKPSFVEAVKILRGVQAECADEDFPPSTTGAAARDGGGGLYRSL</sequence>
<keyword evidence="3" id="KW-0813">Transport</keyword>
<evidence type="ECO:0000256" key="10">
    <source>
        <dbReference type="ARBA" id="ARBA00023065"/>
    </source>
</evidence>
<evidence type="ECO:0000256" key="13">
    <source>
        <dbReference type="ARBA" id="ARBA00023303"/>
    </source>
</evidence>
<keyword evidence="5" id="KW-0107">Calcium channel</keyword>
<dbReference type="GO" id="GO:0015292">
    <property type="term" value="F:uniporter activity"/>
    <property type="evidence" value="ECO:0007669"/>
    <property type="project" value="TreeGrafter"/>
</dbReference>
<dbReference type="InterPro" id="IPR006769">
    <property type="entry name" value="MCU_C"/>
</dbReference>
<reference evidence="17" key="1">
    <citation type="journal article" date="2012" name="Proc. Natl. Acad. Sci. U.S.A.">
        <title>Antigenic diversity is generated by distinct evolutionary mechanisms in African trypanosome species.</title>
        <authorList>
            <person name="Jackson A.P."/>
            <person name="Berry A."/>
            <person name="Aslett M."/>
            <person name="Allison H.C."/>
            <person name="Burton P."/>
            <person name="Vavrova-Anderson J."/>
            <person name="Brown R."/>
            <person name="Browne H."/>
            <person name="Corton N."/>
            <person name="Hauser H."/>
            <person name="Gamble J."/>
            <person name="Gilderthorp R."/>
            <person name="Marcello L."/>
            <person name="McQuillan J."/>
            <person name="Otto T.D."/>
            <person name="Quail M.A."/>
            <person name="Sanders M.J."/>
            <person name="van Tonder A."/>
            <person name="Ginger M.L."/>
            <person name="Field M.C."/>
            <person name="Barry J.D."/>
            <person name="Hertz-Fowler C."/>
            <person name="Berriman M."/>
        </authorList>
    </citation>
    <scope>NUCLEOTIDE SEQUENCE</scope>
    <source>
        <strain evidence="17">IL3000</strain>
    </source>
</reference>
<feature type="transmembrane region" description="Helical" evidence="15">
    <location>
        <begin position="74"/>
        <end position="100"/>
    </location>
</feature>
<keyword evidence="8" id="KW-0106">Calcium</keyword>
<dbReference type="InterPro" id="IPR039055">
    <property type="entry name" value="MCU_fam"/>
</dbReference>
<evidence type="ECO:0000256" key="12">
    <source>
        <dbReference type="ARBA" id="ARBA00023136"/>
    </source>
</evidence>
<protein>
    <submittedName>
        <fullName evidence="17">Uncharacterized protein TCIL3000_10_160</fullName>
    </submittedName>
</protein>
<dbReference type="Pfam" id="PF04678">
    <property type="entry name" value="MCU"/>
    <property type="match status" value="1"/>
</dbReference>
<keyword evidence="10" id="KW-0406">Ion transport</keyword>
<dbReference type="GO" id="GO:0036444">
    <property type="term" value="P:calcium import into the mitochondrion"/>
    <property type="evidence" value="ECO:0007669"/>
    <property type="project" value="UniProtKB-ARBA"/>
</dbReference>
<evidence type="ECO:0000256" key="4">
    <source>
        <dbReference type="ARBA" id="ARBA00022568"/>
    </source>
</evidence>
<evidence type="ECO:0000256" key="11">
    <source>
        <dbReference type="ARBA" id="ARBA00023128"/>
    </source>
</evidence>
<evidence type="ECO:0000256" key="5">
    <source>
        <dbReference type="ARBA" id="ARBA00022673"/>
    </source>
</evidence>
<keyword evidence="7" id="KW-0999">Mitochondrion inner membrane</keyword>
<accession>G0UV43</accession>
<name>G0UV43_TRYCI</name>
<proteinExistence type="inferred from homology"/>
<evidence type="ECO:0000259" key="16">
    <source>
        <dbReference type="Pfam" id="PF04678"/>
    </source>
</evidence>
<evidence type="ECO:0000256" key="3">
    <source>
        <dbReference type="ARBA" id="ARBA00022448"/>
    </source>
</evidence>
<keyword evidence="4" id="KW-0109">Calcium transport</keyword>